<evidence type="ECO:0000256" key="7">
    <source>
        <dbReference type="ARBA" id="ARBA00022777"/>
    </source>
</evidence>
<dbReference type="RefSeq" id="WP_307223257.1">
    <property type="nucleotide sequence ID" value="NZ_CP116940.1"/>
</dbReference>
<protein>
    <submittedName>
        <fullName evidence="9">PTS system mannose-specific IIB component</fullName>
    </submittedName>
</protein>
<evidence type="ECO:0000256" key="1">
    <source>
        <dbReference type="ARBA" id="ARBA00004496"/>
    </source>
</evidence>
<reference evidence="9 10" key="1">
    <citation type="submission" date="2023-07" db="EMBL/GenBank/DDBJ databases">
        <title>Genomic Encyclopedia of Type Strains, Phase IV (KMG-IV): sequencing the most valuable type-strain genomes for metagenomic binning, comparative biology and taxonomic classification.</title>
        <authorList>
            <person name="Goeker M."/>
        </authorList>
    </citation>
    <scope>NUCLEOTIDE SEQUENCE [LARGE SCALE GENOMIC DNA]</scope>
    <source>
        <strain evidence="9 10">DSM 16980</strain>
    </source>
</reference>
<evidence type="ECO:0000313" key="10">
    <source>
        <dbReference type="Proteomes" id="UP001239167"/>
    </source>
</evidence>
<name>A0ABT9Y5Y5_9FIRM</name>
<keyword evidence="2" id="KW-0813">Transport</keyword>
<evidence type="ECO:0000256" key="2">
    <source>
        <dbReference type="ARBA" id="ARBA00022448"/>
    </source>
</evidence>
<accession>A0ABT9Y5Y5</accession>
<dbReference type="InterPro" id="IPR036667">
    <property type="entry name" value="PTS_IIB_sorbose-sp_sf"/>
</dbReference>
<evidence type="ECO:0000256" key="6">
    <source>
        <dbReference type="ARBA" id="ARBA00022683"/>
    </source>
</evidence>
<comment type="caution">
    <text evidence="9">The sequence shown here is derived from an EMBL/GenBank/DDBJ whole genome shotgun (WGS) entry which is preliminary data.</text>
</comment>
<comment type="subcellular location">
    <subcellularLocation>
        <location evidence="1">Cytoplasm</location>
    </subcellularLocation>
</comment>
<evidence type="ECO:0000256" key="5">
    <source>
        <dbReference type="ARBA" id="ARBA00022679"/>
    </source>
</evidence>
<keyword evidence="6" id="KW-0598">Phosphotransferase system</keyword>
<dbReference type="Proteomes" id="UP001239167">
    <property type="component" value="Unassembled WGS sequence"/>
</dbReference>
<dbReference type="EMBL" id="JAUSUE010000005">
    <property type="protein sequence ID" value="MDQ0203243.1"/>
    <property type="molecule type" value="Genomic_DNA"/>
</dbReference>
<sequence length="159" mass="18158">MMENVVLVRIDDRLIHGQVMTSWLNFTQATKIMVIDDDVAGDLFMKNVLKNAVPGNVGLGVFSVDRAAERLVKGFKDHDKVIILVKFPKTLYRLLEKGIKFDNINIGGMGANINRHKFYKNISASDEEREIFKNMMDKGCKLEIRIIAEDNRIDIAKYL</sequence>
<dbReference type="InterPro" id="IPR004720">
    <property type="entry name" value="PTS_IIB_sorbose-sp"/>
</dbReference>
<evidence type="ECO:0000256" key="3">
    <source>
        <dbReference type="ARBA" id="ARBA00022490"/>
    </source>
</evidence>
<dbReference type="SUPFAM" id="SSF52728">
    <property type="entry name" value="PTS IIb component"/>
    <property type="match status" value="1"/>
</dbReference>
<evidence type="ECO:0000256" key="4">
    <source>
        <dbReference type="ARBA" id="ARBA00022597"/>
    </source>
</evidence>
<evidence type="ECO:0000313" key="9">
    <source>
        <dbReference type="EMBL" id="MDQ0203243.1"/>
    </source>
</evidence>
<feature type="domain" description="PTS EIIB type-4" evidence="8">
    <location>
        <begin position="1"/>
        <end position="159"/>
    </location>
</feature>
<keyword evidence="4" id="KW-0762">Sugar transport</keyword>
<dbReference type="PROSITE" id="PS51101">
    <property type="entry name" value="PTS_EIIB_TYPE_4"/>
    <property type="match status" value="1"/>
</dbReference>
<dbReference type="Pfam" id="PF03830">
    <property type="entry name" value="PTSIIB_sorb"/>
    <property type="match status" value="1"/>
</dbReference>
<proteinExistence type="predicted"/>
<gene>
    <name evidence="9" type="ORF">J2S01_000959</name>
</gene>
<organism evidence="9 10">
    <name type="scientific">Pectinatus haikarae</name>
    <dbReference type="NCBI Taxonomy" id="349096"/>
    <lineage>
        <taxon>Bacteria</taxon>
        <taxon>Bacillati</taxon>
        <taxon>Bacillota</taxon>
        <taxon>Negativicutes</taxon>
        <taxon>Selenomonadales</taxon>
        <taxon>Selenomonadaceae</taxon>
        <taxon>Pectinatus</taxon>
    </lineage>
</organism>
<keyword evidence="3" id="KW-0963">Cytoplasm</keyword>
<dbReference type="Gene3D" id="3.40.35.10">
    <property type="entry name" value="Phosphotransferase system, sorbose subfamily IIB component"/>
    <property type="match status" value="1"/>
</dbReference>
<evidence type="ECO:0000259" key="8">
    <source>
        <dbReference type="PROSITE" id="PS51101"/>
    </source>
</evidence>
<keyword evidence="5" id="KW-0808">Transferase</keyword>
<keyword evidence="7" id="KW-0418">Kinase</keyword>
<keyword evidence="10" id="KW-1185">Reference proteome</keyword>